<reference evidence="1 2" key="1">
    <citation type="submission" date="2018-03" db="EMBL/GenBank/DDBJ databases">
        <title>Genomic Encyclopedia of Archaeal and Bacterial Type Strains, Phase II (KMG-II): from individual species to whole genera.</title>
        <authorList>
            <person name="Goeker M."/>
        </authorList>
    </citation>
    <scope>NUCLEOTIDE SEQUENCE [LARGE SCALE GENOMIC DNA]</scope>
    <source>
        <strain evidence="1 2">DSM 45416</strain>
    </source>
</reference>
<dbReference type="RefSeq" id="WP_106275759.1">
    <property type="nucleotide sequence ID" value="NZ_PVTG01000002.1"/>
</dbReference>
<accession>A0A2T0U012</accession>
<evidence type="ECO:0000313" key="1">
    <source>
        <dbReference type="EMBL" id="PRY51255.1"/>
    </source>
</evidence>
<name>A0A2T0U012_9ACTN</name>
<proteinExistence type="predicted"/>
<comment type="caution">
    <text evidence="1">The sequence shown here is derived from an EMBL/GenBank/DDBJ whole genome shotgun (WGS) entry which is preliminary data.</text>
</comment>
<organism evidence="1 2">
    <name type="scientific">Geodermatophilus tzadiensis</name>
    <dbReference type="NCBI Taxonomy" id="1137988"/>
    <lineage>
        <taxon>Bacteria</taxon>
        <taxon>Bacillati</taxon>
        <taxon>Actinomycetota</taxon>
        <taxon>Actinomycetes</taxon>
        <taxon>Geodermatophilales</taxon>
        <taxon>Geodermatophilaceae</taxon>
        <taxon>Geodermatophilus</taxon>
    </lineage>
</organism>
<evidence type="ECO:0000313" key="2">
    <source>
        <dbReference type="Proteomes" id="UP000239210"/>
    </source>
</evidence>
<dbReference type="OrthoDB" id="1550900at2"/>
<gene>
    <name evidence="1" type="ORF">LY71_102321</name>
</gene>
<dbReference type="EMBL" id="PVTG01000002">
    <property type="protein sequence ID" value="PRY51255.1"/>
    <property type="molecule type" value="Genomic_DNA"/>
</dbReference>
<protein>
    <recommendedName>
        <fullName evidence="3">Antibiotic biosynthesis monooxygenase</fullName>
    </recommendedName>
</protein>
<keyword evidence="2" id="KW-1185">Reference proteome</keyword>
<evidence type="ECO:0008006" key="3">
    <source>
        <dbReference type="Google" id="ProtNLM"/>
    </source>
</evidence>
<sequence length="202" mass="22048">MTESALIAESMRNRHECLLHEAAAGRRDRAFARTARAAARRDGTAPRWWRRRRPEPAAVPAAPAVVPVPARALAAEALLATPVLAGPPSPEPLPLPTAAALTYALVVQQWGEVTAGQYDDLREAVGWDRDVPAGMRVHVASFTDGTLRTTDVWDSEEQFTAYQQDRVLPGLERLGIRARPETAVSSVYDFTDPVPAPRRPAD</sequence>
<dbReference type="Proteomes" id="UP000239210">
    <property type="component" value="Unassembled WGS sequence"/>
</dbReference>
<dbReference type="AlphaFoldDB" id="A0A2T0U012"/>